<keyword evidence="4" id="KW-0808">Transferase</keyword>
<dbReference type="InterPro" id="IPR001173">
    <property type="entry name" value="Glyco_trans_2-like"/>
</dbReference>
<evidence type="ECO:0000313" key="6">
    <source>
        <dbReference type="EMBL" id="CUN51158.1"/>
    </source>
</evidence>
<accession>A0A173XL43</accession>
<gene>
    <name evidence="6" type="ORF">ERS852392_00589</name>
</gene>
<dbReference type="GO" id="GO:0016787">
    <property type="term" value="F:hydrolase activity"/>
    <property type="evidence" value="ECO:0007669"/>
    <property type="project" value="UniProtKB-KW"/>
</dbReference>
<dbReference type="RefSeq" id="WP_055301244.1">
    <property type="nucleotide sequence ID" value="NZ_CYYR01000003.1"/>
</dbReference>
<comment type="similarity">
    <text evidence="2">Belongs to the glycosyltransferase 2 family.</text>
</comment>
<keyword evidence="3" id="KW-0328">Glycosyltransferase</keyword>
<evidence type="ECO:0000256" key="3">
    <source>
        <dbReference type="ARBA" id="ARBA00022676"/>
    </source>
</evidence>
<reference evidence="6 7" key="1">
    <citation type="submission" date="2015-09" db="EMBL/GenBank/DDBJ databases">
        <authorList>
            <consortium name="Pathogen Informatics"/>
        </authorList>
    </citation>
    <scope>NUCLEOTIDE SEQUENCE [LARGE SCALE GENOMIC DNA]</scope>
    <source>
        <strain evidence="6 7">2789STDY5608835</strain>
    </source>
</reference>
<dbReference type="Gene3D" id="3.90.550.10">
    <property type="entry name" value="Spore Coat Polysaccharide Biosynthesis Protein SpsA, Chain A"/>
    <property type="match status" value="1"/>
</dbReference>
<evidence type="ECO:0000313" key="7">
    <source>
        <dbReference type="Proteomes" id="UP000095395"/>
    </source>
</evidence>
<comment type="pathway">
    <text evidence="1">Cell wall biogenesis; cell wall polysaccharide biosynthesis.</text>
</comment>
<dbReference type="PANTHER" id="PTHR43179:SF12">
    <property type="entry name" value="GALACTOFURANOSYLTRANSFERASE GLFT2"/>
    <property type="match status" value="1"/>
</dbReference>
<evidence type="ECO:0000259" key="5">
    <source>
        <dbReference type="Pfam" id="PF00535"/>
    </source>
</evidence>
<feature type="domain" description="Glycosyltransferase 2-like" evidence="5">
    <location>
        <begin position="3"/>
        <end position="114"/>
    </location>
</feature>
<organism evidence="6 7">
    <name type="scientific">Roseburia inulinivorans</name>
    <dbReference type="NCBI Taxonomy" id="360807"/>
    <lineage>
        <taxon>Bacteria</taxon>
        <taxon>Bacillati</taxon>
        <taxon>Bacillota</taxon>
        <taxon>Clostridia</taxon>
        <taxon>Lachnospirales</taxon>
        <taxon>Lachnospiraceae</taxon>
        <taxon>Roseburia</taxon>
    </lineage>
</organism>
<proteinExistence type="inferred from homology"/>
<dbReference type="SUPFAM" id="SSF53448">
    <property type="entry name" value="Nucleotide-diphospho-sugar transferases"/>
    <property type="match status" value="1"/>
</dbReference>
<dbReference type="GO" id="GO:0016757">
    <property type="term" value="F:glycosyltransferase activity"/>
    <property type="evidence" value="ECO:0007669"/>
    <property type="project" value="UniProtKB-KW"/>
</dbReference>
<dbReference type="Pfam" id="PF00535">
    <property type="entry name" value="Glycos_transf_2"/>
    <property type="match status" value="1"/>
</dbReference>
<protein>
    <submittedName>
        <fullName evidence="6">Predicted glycosyl hydrolase</fullName>
    </submittedName>
</protein>
<dbReference type="Proteomes" id="UP000095395">
    <property type="component" value="Unassembled WGS sequence"/>
</dbReference>
<evidence type="ECO:0000256" key="2">
    <source>
        <dbReference type="ARBA" id="ARBA00006739"/>
    </source>
</evidence>
<dbReference type="AlphaFoldDB" id="A0A173XL43"/>
<name>A0A173XL43_9FIRM</name>
<sequence>MITVIFTCFNRREKTLQCMKSLSGGNKDLAFRYVIVDDNSTDGTYEALEDLKRSGMTIDVLRGTGNLFWAGGMRKGIAYAKENTDSDYYLLVNDDVDFMPEAISKMIQTLQDKKLGYQKDTVLVGPMCDKNGTFSYGGIRYQNGIHYAEVKPSDEERRCDSFNMNCLLLPKHVFMEIPNFDEHYIHSLADFDYGLEMKRRGIPMYVYHEYVGVCPDNDLKGGWSDTSLSRLERLKKKESIKGAPFKPWFYFLKKNFGWTQALLHGFTPYVRIMLGK</sequence>
<evidence type="ECO:0000256" key="1">
    <source>
        <dbReference type="ARBA" id="ARBA00004776"/>
    </source>
</evidence>
<dbReference type="InterPro" id="IPR029044">
    <property type="entry name" value="Nucleotide-diphossugar_trans"/>
</dbReference>
<dbReference type="EMBL" id="CYYR01000003">
    <property type="protein sequence ID" value="CUN51158.1"/>
    <property type="molecule type" value="Genomic_DNA"/>
</dbReference>
<dbReference type="PANTHER" id="PTHR43179">
    <property type="entry name" value="RHAMNOSYLTRANSFERASE WBBL"/>
    <property type="match status" value="1"/>
</dbReference>
<keyword evidence="6" id="KW-0378">Hydrolase</keyword>
<evidence type="ECO:0000256" key="4">
    <source>
        <dbReference type="ARBA" id="ARBA00022679"/>
    </source>
</evidence>